<proteinExistence type="predicted"/>
<gene>
    <name evidence="1" type="ORF">JTE90_023827</name>
</gene>
<dbReference type="AlphaFoldDB" id="A0AAV6VHN4"/>
<dbReference type="EMBL" id="JAFNEN010000073">
    <property type="protein sequence ID" value="KAG8196272.1"/>
    <property type="molecule type" value="Genomic_DNA"/>
</dbReference>
<organism evidence="1 2">
    <name type="scientific">Oedothorax gibbosus</name>
    <dbReference type="NCBI Taxonomy" id="931172"/>
    <lineage>
        <taxon>Eukaryota</taxon>
        <taxon>Metazoa</taxon>
        <taxon>Ecdysozoa</taxon>
        <taxon>Arthropoda</taxon>
        <taxon>Chelicerata</taxon>
        <taxon>Arachnida</taxon>
        <taxon>Araneae</taxon>
        <taxon>Araneomorphae</taxon>
        <taxon>Entelegynae</taxon>
        <taxon>Araneoidea</taxon>
        <taxon>Linyphiidae</taxon>
        <taxon>Erigoninae</taxon>
        <taxon>Oedothorax</taxon>
    </lineage>
</organism>
<reference evidence="1 2" key="1">
    <citation type="journal article" date="2022" name="Nat. Ecol. Evol.">
        <title>A masculinizing supergene underlies an exaggerated male reproductive morph in a spider.</title>
        <authorList>
            <person name="Hendrickx F."/>
            <person name="De Corte Z."/>
            <person name="Sonet G."/>
            <person name="Van Belleghem S.M."/>
            <person name="Kostlbacher S."/>
            <person name="Vangestel C."/>
        </authorList>
    </citation>
    <scope>NUCLEOTIDE SEQUENCE [LARGE SCALE GENOMIC DNA]</scope>
    <source>
        <strain evidence="1">W744_W776</strain>
    </source>
</reference>
<evidence type="ECO:0000313" key="1">
    <source>
        <dbReference type="EMBL" id="KAG8196272.1"/>
    </source>
</evidence>
<comment type="caution">
    <text evidence="1">The sequence shown here is derived from an EMBL/GenBank/DDBJ whole genome shotgun (WGS) entry which is preliminary data.</text>
</comment>
<name>A0AAV6VHN4_9ARAC</name>
<accession>A0AAV6VHN4</accession>
<dbReference type="Proteomes" id="UP000827092">
    <property type="component" value="Unassembled WGS sequence"/>
</dbReference>
<evidence type="ECO:0000313" key="2">
    <source>
        <dbReference type="Proteomes" id="UP000827092"/>
    </source>
</evidence>
<sequence>MNMTKYRETLSFECIHPTPSFTIFFSRRVSLALVPKATNDGSDDSDEEPGTASTAVSVVMIDDEMKIATRTQMEPVRLFVSQQSALPLLEIYCLLLFG</sequence>
<keyword evidence="2" id="KW-1185">Reference proteome</keyword>
<protein>
    <submittedName>
        <fullName evidence="1">Uncharacterized protein</fullName>
    </submittedName>
</protein>